<accession>A0A6J5MBX9</accession>
<proteinExistence type="predicted"/>
<protein>
    <submittedName>
        <fullName evidence="1">Uncharacterized protein</fullName>
    </submittedName>
</protein>
<evidence type="ECO:0000313" key="1">
    <source>
        <dbReference type="EMBL" id="CAB4144114.1"/>
    </source>
</evidence>
<organism evidence="1">
    <name type="scientific">uncultured Caudovirales phage</name>
    <dbReference type="NCBI Taxonomy" id="2100421"/>
    <lineage>
        <taxon>Viruses</taxon>
        <taxon>Duplodnaviria</taxon>
        <taxon>Heunggongvirae</taxon>
        <taxon>Uroviricota</taxon>
        <taxon>Caudoviricetes</taxon>
        <taxon>Peduoviridae</taxon>
        <taxon>Maltschvirus</taxon>
        <taxon>Maltschvirus maltsch</taxon>
    </lineage>
</organism>
<name>A0A6J5MBX9_9CAUD</name>
<gene>
    <name evidence="1" type="ORF">UFOVP468_10</name>
</gene>
<sequence length="63" mass="6903">MTEYKTVSPEMHAAIDSMSAAARRLNSVFAASYVTDASLLMVKNLSAELEMANRQIRKLARAA</sequence>
<dbReference type="EMBL" id="LR796432">
    <property type="protein sequence ID" value="CAB4144114.1"/>
    <property type="molecule type" value="Genomic_DNA"/>
</dbReference>
<reference evidence="1" key="1">
    <citation type="submission" date="2020-04" db="EMBL/GenBank/DDBJ databases">
        <authorList>
            <person name="Chiriac C."/>
            <person name="Salcher M."/>
            <person name="Ghai R."/>
            <person name="Kavagutti S V."/>
        </authorList>
    </citation>
    <scope>NUCLEOTIDE SEQUENCE</scope>
</reference>